<dbReference type="PRINTS" id="PR00260">
    <property type="entry name" value="CHEMTRNSDUCR"/>
</dbReference>
<reference evidence="7 8" key="1">
    <citation type="submission" date="2019-04" db="EMBL/GenBank/DDBJ databases">
        <title>Genome sequencing of Clostridium botulinum Groups I-IV and Clostridium butyricum.</title>
        <authorList>
            <person name="Brunt J."/>
            <person name="Van Vliet A.H.M."/>
            <person name="Stringer S.C."/>
            <person name="Carter A.T."/>
            <person name="Peck M.W."/>
        </authorList>
    </citation>
    <scope>NUCLEOTIDE SEQUENCE [LARGE SCALE GENOMIC DNA]</scope>
    <source>
        <strain evidence="7 8">IFR 18/094</strain>
    </source>
</reference>
<dbReference type="Pfam" id="PF00015">
    <property type="entry name" value="MCPsignal"/>
    <property type="match status" value="1"/>
</dbReference>
<dbReference type="Gene3D" id="1.10.287.950">
    <property type="entry name" value="Methyl-accepting chemotaxis protein"/>
    <property type="match status" value="1"/>
</dbReference>
<dbReference type="AlphaFoldDB" id="A0A6M0RCR3"/>
<comment type="caution">
    <text evidence="7">The sequence shown here is derived from an EMBL/GenBank/DDBJ whole genome shotgun (WGS) entry which is preliminary data.</text>
</comment>
<evidence type="ECO:0000256" key="4">
    <source>
        <dbReference type="SAM" id="Phobius"/>
    </source>
</evidence>
<feature type="domain" description="HAMP" evidence="6">
    <location>
        <begin position="304"/>
        <end position="359"/>
    </location>
</feature>
<dbReference type="Proteomes" id="UP000473885">
    <property type="component" value="Unassembled WGS sequence"/>
</dbReference>
<dbReference type="CDD" id="cd06225">
    <property type="entry name" value="HAMP"/>
    <property type="match status" value="1"/>
</dbReference>
<dbReference type="InterPro" id="IPR004090">
    <property type="entry name" value="Chemotax_Me-accpt_rcpt"/>
</dbReference>
<dbReference type="CDD" id="cd12914">
    <property type="entry name" value="PDC1_DGC_like"/>
    <property type="match status" value="1"/>
</dbReference>
<dbReference type="GO" id="GO:0006935">
    <property type="term" value="P:chemotaxis"/>
    <property type="evidence" value="ECO:0007669"/>
    <property type="project" value="InterPro"/>
</dbReference>
<evidence type="ECO:0000256" key="2">
    <source>
        <dbReference type="ARBA" id="ARBA00029447"/>
    </source>
</evidence>
<evidence type="ECO:0000313" key="7">
    <source>
        <dbReference type="EMBL" id="NEZ46958.1"/>
    </source>
</evidence>
<dbReference type="PANTHER" id="PTHR32089">
    <property type="entry name" value="METHYL-ACCEPTING CHEMOTAXIS PROTEIN MCPB"/>
    <property type="match status" value="1"/>
</dbReference>
<accession>A0A6M0RCR3</accession>
<feature type="transmembrane region" description="Helical" evidence="4">
    <location>
        <begin position="277"/>
        <end position="299"/>
    </location>
</feature>
<dbReference type="GO" id="GO:0004888">
    <property type="term" value="F:transmembrane signaling receptor activity"/>
    <property type="evidence" value="ECO:0007669"/>
    <property type="project" value="InterPro"/>
</dbReference>
<evidence type="ECO:0000256" key="3">
    <source>
        <dbReference type="PROSITE-ProRule" id="PRU00284"/>
    </source>
</evidence>
<sequence length="663" mass="73957">MTKNFKKNLLMKCIFSLIITLSICTFIFILLHINYMKKTSTYYLQQTSGDCEKLILNSIGSVKSSTDLLANNLSILPNLQDPKNQNMIESLVSTNKFIKRVFITDINGMQIAKYPSIGNINISHRDYFKKAMEGMGSYSDIIISPLTGESIIIYCTPIKTNNKIIGTVSSIFEIKSLSNLLACSTKDLNCTFGILDNKGSLLLTNKRNSILNSKPSSSNKIVNLSNLEPVKKLIHNESGSGKFILNNTKTLVNYRCFKNSKLNLIIAIPYRLISSSILIYTLIGIGILIIILFFSVIMINNFTNELAKPIINLSEIFKKLSQGNLNIQVDKDLLNRKDEFSDLGKNFKIFLNKIKLIIQPLQENAQVLNKHSNNLVSLIQDNKDIQLYISDKLIDVNTKMDINLNSLKDSLFILQQFSDGINNISFNLENLNEVVHIATNSALEGSNHANNIELTLDDSLNSLKNINKKMSYLTNTSNEINSLVEIINNLAKQTNLLAINAAIEASRAGESGKGFSVVAEQIKKLANKSAISSKNINSLLKNIQSEIFNTSKIVNIMNVKFKNLINNTKITTKLMEDIKNKSINSQTSVEEIIAIIEEQTASIEENTSSLTAVVGYINETVQISHSVDIKLKEQAESLRSLSEVSSSLNDMSSTIKTNIDFFK</sequence>
<dbReference type="EMBL" id="SXDP01000004">
    <property type="protein sequence ID" value="NEZ46958.1"/>
    <property type="molecule type" value="Genomic_DNA"/>
</dbReference>
<keyword evidence="4" id="KW-0472">Membrane</keyword>
<evidence type="ECO:0000256" key="1">
    <source>
        <dbReference type="ARBA" id="ARBA00023224"/>
    </source>
</evidence>
<dbReference type="InterPro" id="IPR004089">
    <property type="entry name" value="MCPsignal_dom"/>
</dbReference>
<proteinExistence type="inferred from homology"/>
<keyword evidence="4" id="KW-0812">Transmembrane</keyword>
<dbReference type="PROSITE" id="PS50885">
    <property type="entry name" value="HAMP"/>
    <property type="match status" value="1"/>
</dbReference>
<dbReference type="Gene3D" id="3.30.450.20">
    <property type="entry name" value="PAS domain"/>
    <property type="match status" value="1"/>
</dbReference>
<dbReference type="PROSITE" id="PS50111">
    <property type="entry name" value="CHEMOTAXIS_TRANSDUC_2"/>
    <property type="match status" value="1"/>
</dbReference>
<protein>
    <submittedName>
        <fullName evidence="7">Methyl-accepting chemotaxis protein</fullName>
    </submittedName>
</protein>
<dbReference type="SUPFAM" id="SSF103190">
    <property type="entry name" value="Sensory domain-like"/>
    <property type="match status" value="1"/>
</dbReference>
<dbReference type="InterPro" id="IPR003660">
    <property type="entry name" value="HAMP_dom"/>
</dbReference>
<keyword evidence="8" id="KW-1185">Reference proteome</keyword>
<dbReference type="InterPro" id="IPR029151">
    <property type="entry name" value="Sensor-like_sf"/>
</dbReference>
<gene>
    <name evidence="7" type="ORF">FDF74_07000</name>
</gene>
<evidence type="ECO:0000259" key="6">
    <source>
        <dbReference type="PROSITE" id="PS50885"/>
    </source>
</evidence>
<organism evidence="7 8">
    <name type="scientific">Clostridium niameyense</name>
    <dbReference type="NCBI Taxonomy" id="1622073"/>
    <lineage>
        <taxon>Bacteria</taxon>
        <taxon>Bacillati</taxon>
        <taxon>Bacillota</taxon>
        <taxon>Clostridia</taxon>
        <taxon>Eubacteriales</taxon>
        <taxon>Clostridiaceae</taxon>
        <taxon>Clostridium</taxon>
    </lineage>
</organism>
<evidence type="ECO:0000259" key="5">
    <source>
        <dbReference type="PROSITE" id="PS50111"/>
    </source>
</evidence>
<evidence type="ECO:0000313" key="8">
    <source>
        <dbReference type="Proteomes" id="UP000473885"/>
    </source>
</evidence>
<dbReference type="GO" id="GO:0016020">
    <property type="term" value="C:membrane"/>
    <property type="evidence" value="ECO:0007669"/>
    <property type="project" value="InterPro"/>
</dbReference>
<feature type="transmembrane region" description="Helical" evidence="4">
    <location>
        <begin position="14"/>
        <end position="35"/>
    </location>
</feature>
<keyword evidence="4" id="KW-1133">Transmembrane helix</keyword>
<name>A0A6M0RCR3_9CLOT</name>
<dbReference type="PANTHER" id="PTHR32089:SF112">
    <property type="entry name" value="LYSOZYME-LIKE PROTEIN-RELATED"/>
    <property type="match status" value="1"/>
</dbReference>
<comment type="similarity">
    <text evidence="2">Belongs to the methyl-accepting chemotaxis (MCP) protein family.</text>
</comment>
<dbReference type="SMART" id="SM00283">
    <property type="entry name" value="MA"/>
    <property type="match status" value="1"/>
</dbReference>
<dbReference type="GO" id="GO:0007165">
    <property type="term" value="P:signal transduction"/>
    <property type="evidence" value="ECO:0007669"/>
    <property type="project" value="UniProtKB-KW"/>
</dbReference>
<keyword evidence="1 3" id="KW-0807">Transducer</keyword>
<feature type="domain" description="Methyl-accepting transducer" evidence="5">
    <location>
        <begin position="406"/>
        <end position="614"/>
    </location>
</feature>
<dbReference type="SUPFAM" id="SSF58104">
    <property type="entry name" value="Methyl-accepting chemotaxis protein (MCP) signaling domain"/>
    <property type="match status" value="1"/>
</dbReference>